<protein>
    <submittedName>
        <fullName evidence="1">Uncharacterized protein</fullName>
    </submittedName>
</protein>
<accession>W4K4C5</accession>
<dbReference type="EMBL" id="KI925459">
    <property type="protein sequence ID" value="ETW80662.1"/>
    <property type="molecule type" value="Genomic_DNA"/>
</dbReference>
<dbReference type="KEGG" id="hir:HETIRDRAFT_319708"/>
<proteinExistence type="predicted"/>
<dbReference type="RefSeq" id="XP_009547383.1">
    <property type="nucleotide sequence ID" value="XM_009549088.1"/>
</dbReference>
<sequence>MQRPPLPVQPPIWAQSRQELCESFDWFRSYQGGVYFLHNIVKGYLLSAYSSDRDICHHDGRLIISHGGGKSEALHTKKGQIEKQSASDQLAEDKSVKALLNTFKTGQPVVLLIDDRYSLFPFDLAAGKYTYVVLGFYRIVHAWGKSTSDLQLLPTGQRVVRYKFAFQWCDQQGIPWWCQKSPTDGKPSRVLEYLKYHCQDFLKLTDTTEGCQALLDILPENLPDCQNMIVTDLSRPLPFSSGNKQCSYRTYTLPEDRGKIHLIQGHPLINEEANQIFQEYQEQASSGQLKFRRFPMKNALGRGRLLTNYFSQNSAWCPISGKLSLGLDDAFLMGSQYVGSADQTVPLEDACSAVRRALNLIRQRVKDALKSDVCFNEILSAAYMEKQSMAGDIVVMDGLDVQKYYEHTVIPRNFRIAATARCISKENWS</sequence>
<dbReference type="OrthoDB" id="2163491at2759"/>
<dbReference type="AlphaFoldDB" id="W4K4C5"/>
<name>W4K4C5_HETIT</name>
<reference evidence="1 2" key="1">
    <citation type="journal article" date="2012" name="New Phytol.">
        <title>Insight into trade-off between wood decay and parasitism from the genome of a fungal forest pathogen.</title>
        <authorList>
            <person name="Olson A."/>
            <person name="Aerts A."/>
            <person name="Asiegbu F."/>
            <person name="Belbahri L."/>
            <person name="Bouzid O."/>
            <person name="Broberg A."/>
            <person name="Canback B."/>
            <person name="Coutinho P.M."/>
            <person name="Cullen D."/>
            <person name="Dalman K."/>
            <person name="Deflorio G."/>
            <person name="van Diepen L.T."/>
            <person name="Dunand C."/>
            <person name="Duplessis S."/>
            <person name="Durling M."/>
            <person name="Gonthier P."/>
            <person name="Grimwood J."/>
            <person name="Fossdal C.G."/>
            <person name="Hansson D."/>
            <person name="Henrissat B."/>
            <person name="Hietala A."/>
            <person name="Himmelstrand K."/>
            <person name="Hoffmeister D."/>
            <person name="Hogberg N."/>
            <person name="James T.Y."/>
            <person name="Karlsson M."/>
            <person name="Kohler A."/>
            <person name="Kues U."/>
            <person name="Lee Y.H."/>
            <person name="Lin Y.C."/>
            <person name="Lind M."/>
            <person name="Lindquist E."/>
            <person name="Lombard V."/>
            <person name="Lucas S."/>
            <person name="Lunden K."/>
            <person name="Morin E."/>
            <person name="Murat C."/>
            <person name="Park J."/>
            <person name="Raffaello T."/>
            <person name="Rouze P."/>
            <person name="Salamov A."/>
            <person name="Schmutz J."/>
            <person name="Solheim H."/>
            <person name="Stahlberg J."/>
            <person name="Velez H."/>
            <person name="de Vries R.P."/>
            <person name="Wiebenga A."/>
            <person name="Woodward S."/>
            <person name="Yakovlev I."/>
            <person name="Garbelotto M."/>
            <person name="Martin F."/>
            <person name="Grigoriev I.V."/>
            <person name="Stenlid J."/>
        </authorList>
    </citation>
    <scope>NUCLEOTIDE SEQUENCE [LARGE SCALE GENOMIC DNA]</scope>
    <source>
        <strain evidence="1 2">TC 32-1</strain>
    </source>
</reference>
<dbReference type="HOGENOM" id="CLU_639440_0_0_1"/>
<evidence type="ECO:0000313" key="2">
    <source>
        <dbReference type="Proteomes" id="UP000030671"/>
    </source>
</evidence>
<evidence type="ECO:0000313" key="1">
    <source>
        <dbReference type="EMBL" id="ETW80662.1"/>
    </source>
</evidence>
<dbReference type="eggNOG" id="ENOG502RXDU">
    <property type="taxonomic scope" value="Eukaryota"/>
</dbReference>
<gene>
    <name evidence="1" type="ORF">HETIRDRAFT_319708</name>
</gene>
<dbReference type="InParanoid" id="W4K4C5"/>
<organism evidence="1 2">
    <name type="scientific">Heterobasidion irregulare (strain TC 32-1)</name>
    <dbReference type="NCBI Taxonomy" id="747525"/>
    <lineage>
        <taxon>Eukaryota</taxon>
        <taxon>Fungi</taxon>
        <taxon>Dikarya</taxon>
        <taxon>Basidiomycota</taxon>
        <taxon>Agaricomycotina</taxon>
        <taxon>Agaricomycetes</taxon>
        <taxon>Russulales</taxon>
        <taxon>Bondarzewiaceae</taxon>
        <taxon>Heterobasidion</taxon>
        <taxon>Heterobasidion annosum species complex</taxon>
    </lineage>
</organism>
<keyword evidence="2" id="KW-1185">Reference proteome</keyword>
<dbReference type="GeneID" id="20670619"/>
<dbReference type="STRING" id="747525.W4K4C5"/>
<dbReference type="Proteomes" id="UP000030671">
    <property type="component" value="Unassembled WGS sequence"/>
</dbReference>